<feature type="transmembrane region" description="Helical" evidence="1">
    <location>
        <begin position="20"/>
        <end position="42"/>
    </location>
</feature>
<organism evidence="2 3">
    <name type="scientific">Thermococcus nautili</name>
    <dbReference type="NCBI Taxonomy" id="195522"/>
    <lineage>
        <taxon>Archaea</taxon>
        <taxon>Methanobacteriati</taxon>
        <taxon>Methanobacteriota</taxon>
        <taxon>Thermococci</taxon>
        <taxon>Thermococcales</taxon>
        <taxon>Thermococcaceae</taxon>
        <taxon>Thermococcus</taxon>
    </lineage>
</organism>
<dbReference type="eggNOG" id="arCOG11082">
    <property type="taxonomic scope" value="Archaea"/>
</dbReference>
<dbReference type="EMBL" id="CP007264">
    <property type="protein sequence ID" value="AHL22502.1"/>
    <property type="molecule type" value="Genomic_DNA"/>
</dbReference>
<keyword evidence="1" id="KW-0472">Membrane</keyword>
<accession>W8NTP3</accession>
<name>W8NTP3_9EURY</name>
<evidence type="ECO:0000313" key="2">
    <source>
        <dbReference type="EMBL" id="AHL22502.1"/>
    </source>
</evidence>
<dbReference type="GeneID" id="34862752"/>
<dbReference type="STRING" id="195522.BD01_0880"/>
<proteinExistence type="predicted"/>
<reference evidence="2 3" key="1">
    <citation type="submission" date="2014-02" db="EMBL/GenBank/DDBJ databases">
        <title>Genome Sequence of an Hyperthermophilic Archaeon, Thermococcus nautili 30-1, producing viral vesicles.</title>
        <authorList>
            <person name="Oberto J."/>
            <person name="Gaudin M."/>
            <person name="Cossu M."/>
            <person name="Gorlas A."/>
            <person name="Slesarev A."/>
            <person name="Marguet E."/>
            <person name="Forterre P."/>
        </authorList>
    </citation>
    <scope>NUCLEOTIDE SEQUENCE [LARGE SCALE GENOMIC DNA]</scope>
    <source>
        <strain evidence="2 3">30-1</strain>
    </source>
</reference>
<evidence type="ECO:0000256" key="1">
    <source>
        <dbReference type="SAM" id="Phobius"/>
    </source>
</evidence>
<gene>
    <name evidence="2" type="ORF">BD01_0880</name>
</gene>
<dbReference type="HOGENOM" id="CLU_197259_0_0_2"/>
<dbReference type="AlphaFoldDB" id="W8NTP3"/>
<feature type="transmembrane region" description="Helical" evidence="1">
    <location>
        <begin position="48"/>
        <end position="65"/>
    </location>
</feature>
<dbReference type="RefSeq" id="WP_042690424.1">
    <property type="nucleotide sequence ID" value="NZ_CP007264.1"/>
</dbReference>
<keyword evidence="1" id="KW-1133">Transmembrane helix</keyword>
<evidence type="ECO:0000313" key="3">
    <source>
        <dbReference type="Proteomes" id="UP000019434"/>
    </source>
</evidence>
<dbReference type="Proteomes" id="UP000019434">
    <property type="component" value="Chromosome"/>
</dbReference>
<sequence>MPRGMGRGYGRRGYYGRTFYPFGGFYGILDLLILLGILYFLFKLFIVALPYALGLVVLLLLRSFLRGNRFRFCGPF</sequence>
<protein>
    <submittedName>
        <fullName evidence="2">Uncharacterized protein</fullName>
    </submittedName>
</protein>
<dbReference type="KEGG" id="tnu:BD01_0880"/>
<keyword evidence="3" id="KW-1185">Reference proteome</keyword>
<keyword evidence="1" id="KW-0812">Transmembrane</keyword>